<dbReference type="EMBL" id="MU865917">
    <property type="protein sequence ID" value="KAK4454485.1"/>
    <property type="molecule type" value="Genomic_DNA"/>
</dbReference>
<evidence type="ECO:0008006" key="4">
    <source>
        <dbReference type="Google" id="ProtNLM"/>
    </source>
</evidence>
<comment type="caution">
    <text evidence="2">The sequence shown here is derived from an EMBL/GenBank/DDBJ whole genome shotgun (WGS) entry which is preliminary data.</text>
</comment>
<feature type="compositionally biased region" description="Polar residues" evidence="1">
    <location>
        <begin position="46"/>
        <end position="66"/>
    </location>
</feature>
<evidence type="ECO:0000256" key="1">
    <source>
        <dbReference type="SAM" id="MobiDB-lite"/>
    </source>
</evidence>
<feature type="region of interest" description="Disordered" evidence="1">
    <location>
        <begin position="1"/>
        <end position="66"/>
    </location>
</feature>
<reference evidence="2" key="2">
    <citation type="submission" date="2023-05" db="EMBL/GenBank/DDBJ databases">
        <authorList>
            <consortium name="Lawrence Berkeley National Laboratory"/>
            <person name="Steindorff A."/>
            <person name="Hensen N."/>
            <person name="Bonometti L."/>
            <person name="Westerberg I."/>
            <person name="Brannstrom I.O."/>
            <person name="Guillou S."/>
            <person name="Cros-Aarteil S."/>
            <person name="Calhoun S."/>
            <person name="Haridas S."/>
            <person name="Kuo A."/>
            <person name="Mondo S."/>
            <person name="Pangilinan J."/>
            <person name="Riley R."/>
            <person name="Labutti K."/>
            <person name="Andreopoulos B."/>
            <person name="Lipzen A."/>
            <person name="Chen C."/>
            <person name="Yanf M."/>
            <person name="Daum C."/>
            <person name="Ng V."/>
            <person name="Clum A."/>
            <person name="Ohm R."/>
            <person name="Martin F."/>
            <person name="Silar P."/>
            <person name="Natvig D."/>
            <person name="Lalanne C."/>
            <person name="Gautier V."/>
            <person name="Ament-Velasquez S.L."/>
            <person name="Kruys A."/>
            <person name="Hutchinson M.I."/>
            <person name="Powell A.J."/>
            <person name="Barry K."/>
            <person name="Miller A.N."/>
            <person name="Grigoriev I.V."/>
            <person name="Debuchy R."/>
            <person name="Gladieux P."/>
            <person name="Thoren M.H."/>
            <person name="Johannesson H."/>
        </authorList>
    </citation>
    <scope>NUCLEOTIDE SEQUENCE</scope>
    <source>
        <strain evidence="2">PSN243</strain>
    </source>
</reference>
<accession>A0AAV9H3C2</accession>
<feature type="compositionally biased region" description="Basic and acidic residues" evidence="1">
    <location>
        <begin position="10"/>
        <end position="36"/>
    </location>
</feature>
<dbReference type="AlphaFoldDB" id="A0AAV9H3C2"/>
<gene>
    <name evidence="2" type="ORF">QBC34DRAFT_160211</name>
</gene>
<name>A0AAV9H3C2_9PEZI</name>
<reference evidence="2" key="1">
    <citation type="journal article" date="2023" name="Mol. Phylogenet. Evol.">
        <title>Genome-scale phylogeny and comparative genomics of the fungal order Sordariales.</title>
        <authorList>
            <person name="Hensen N."/>
            <person name="Bonometti L."/>
            <person name="Westerberg I."/>
            <person name="Brannstrom I.O."/>
            <person name="Guillou S."/>
            <person name="Cros-Aarteil S."/>
            <person name="Calhoun S."/>
            <person name="Haridas S."/>
            <person name="Kuo A."/>
            <person name="Mondo S."/>
            <person name="Pangilinan J."/>
            <person name="Riley R."/>
            <person name="LaButti K."/>
            <person name="Andreopoulos B."/>
            <person name="Lipzen A."/>
            <person name="Chen C."/>
            <person name="Yan M."/>
            <person name="Daum C."/>
            <person name="Ng V."/>
            <person name="Clum A."/>
            <person name="Steindorff A."/>
            <person name="Ohm R.A."/>
            <person name="Martin F."/>
            <person name="Silar P."/>
            <person name="Natvig D.O."/>
            <person name="Lalanne C."/>
            <person name="Gautier V."/>
            <person name="Ament-Velasquez S.L."/>
            <person name="Kruys A."/>
            <person name="Hutchinson M.I."/>
            <person name="Powell A.J."/>
            <person name="Barry K."/>
            <person name="Miller A.N."/>
            <person name="Grigoriev I.V."/>
            <person name="Debuchy R."/>
            <person name="Gladieux P."/>
            <person name="Hiltunen Thoren M."/>
            <person name="Johannesson H."/>
        </authorList>
    </citation>
    <scope>NUCLEOTIDE SEQUENCE</scope>
    <source>
        <strain evidence="2">PSN243</strain>
    </source>
</reference>
<evidence type="ECO:0000313" key="2">
    <source>
        <dbReference type="EMBL" id="KAK4454485.1"/>
    </source>
</evidence>
<protein>
    <recommendedName>
        <fullName evidence="4">Caspase family p20 domain-containing protein</fullName>
    </recommendedName>
</protein>
<sequence length="588" mass="65863">MDPLVPPQKRKWEPEESPARHPESPGHDAPEQHLSDNDPTALGEEQQASDLESPDETTSLSIGSSTHDTAASSFHFESIHDFTKELQAALTANWTTRRYYSSSKYQAVKALLVSWEDDDLGVRVEVDLLGQLLERVYSYDVEKWQIPSRDPFKALDKQVRAASEAVWDTTSSLFILYYAGHARPSRGLGSFPRWSSKRFHAKEVDPRSVQVYLENARCDVLFLYDCCHSIHAGSGDTTTGVKEALAAGGFETIAAEVGEHSFTNLMINELARAAEQNHAVSVSDLHGYMLAGLRDYTPKLVKDVKGKLVLDCNKRPRFEPPRRRTPVHYFLSQKRQSILLAPLRPIPTDKGMLPSIRDMLPQSRDVPAPCFGQNPATEDEDNQFIEINAPRFPQVIVSVRLQSSDSSEANAWVKWLLSAPPDAEDIKVEGWFGSFSTLVILNIPLKVWHAMPDNPAVSFIGFVTTENQAFAPPLLSSEPSAARRLESKDTRVAQYAPSVMADSAIDLESRASQGFGSVEPALMKAHRFDTPLAFRSDITNKQNVVRPTEDVEDQHLPCPFRKRNRVRFNVRNHQNCALHSFPDMAHLK</sequence>
<organism evidence="2 3">
    <name type="scientific">Podospora aff. communis PSN243</name>
    <dbReference type="NCBI Taxonomy" id="3040156"/>
    <lineage>
        <taxon>Eukaryota</taxon>
        <taxon>Fungi</taxon>
        <taxon>Dikarya</taxon>
        <taxon>Ascomycota</taxon>
        <taxon>Pezizomycotina</taxon>
        <taxon>Sordariomycetes</taxon>
        <taxon>Sordariomycetidae</taxon>
        <taxon>Sordariales</taxon>
        <taxon>Podosporaceae</taxon>
        <taxon>Podospora</taxon>
    </lineage>
</organism>
<proteinExistence type="predicted"/>
<dbReference type="Proteomes" id="UP001321760">
    <property type="component" value="Unassembled WGS sequence"/>
</dbReference>
<evidence type="ECO:0000313" key="3">
    <source>
        <dbReference type="Proteomes" id="UP001321760"/>
    </source>
</evidence>
<keyword evidence="3" id="KW-1185">Reference proteome</keyword>